<gene>
    <name evidence="1" type="primary">GIP</name>
    <name evidence="1" type="ORF">CR513_29440</name>
</gene>
<dbReference type="AlphaFoldDB" id="A0A371GEB0"/>
<dbReference type="Proteomes" id="UP000257109">
    <property type="component" value="Unassembled WGS sequence"/>
</dbReference>
<feature type="non-terminal residue" evidence="1">
    <location>
        <position position="1"/>
    </location>
</feature>
<comment type="caution">
    <text evidence="1">The sequence shown here is derived from an EMBL/GenBank/DDBJ whole genome shotgun (WGS) entry which is preliminary data.</text>
</comment>
<protein>
    <submittedName>
        <fullName evidence="1">Copia protein</fullName>
    </submittedName>
</protein>
<dbReference type="EMBL" id="QJKJ01005812">
    <property type="protein sequence ID" value="RDX88897.1"/>
    <property type="molecule type" value="Genomic_DNA"/>
</dbReference>
<reference evidence="1" key="1">
    <citation type="submission" date="2018-05" db="EMBL/GenBank/DDBJ databases">
        <title>Draft genome of Mucuna pruriens seed.</title>
        <authorList>
            <person name="Nnadi N.E."/>
            <person name="Vos R."/>
            <person name="Hasami M.H."/>
            <person name="Devisetty U.K."/>
            <person name="Aguiy J.C."/>
        </authorList>
    </citation>
    <scope>NUCLEOTIDE SEQUENCE [LARGE SCALE GENOMIC DNA]</scope>
    <source>
        <strain evidence="1">JCA_2017</strain>
    </source>
</reference>
<dbReference type="OrthoDB" id="1421472at2759"/>
<proteinExistence type="predicted"/>
<evidence type="ECO:0000313" key="2">
    <source>
        <dbReference type="Proteomes" id="UP000257109"/>
    </source>
</evidence>
<organism evidence="1 2">
    <name type="scientific">Mucuna pruriens</name>
    <name type="common">Velvet bean</name>
    <name type="synonym">Dolichos pruriens</name>
    <dbReference type="NCBI Taxonomy" id="157652"/>
    <lineage>
        <taxon>Eukaryota</taxon>
        <taxon>Viridiplantae</taxon>
        <taxon>Streptophyta</taxon>
        <taxon>Embryophyta</taxon>
        <taxon>Tracheophyta</taxon>
        <taxon>Spermatophyta</taxon>
        <taxon>Magnoliopsida</taxon>
        <taxon>eudicotyledons</taxon>
        <taxon>Gunneridae</taxon>
        <taxon>Pentapetalae</taxon>
        <taxon>rosids</taxon>
        <taxon>fabids</taxon>
        <taxon>Fabales</taxon>
        <taxon>Fabaceae</taxon>
        <taxon>Papilionoideae</taxon>
        <taxon>50 kb inversion clade</taxon>
        <taxon>NPAAA clade</taxon>
        <taxon>indigoferoid/millettioid clade</taxon>
        <taxon>Phaseoleae</taxon>
        <taxon>Mucuna</taxon>
    </lineage>
</organism>
<name>A0A371GEB0_MUCPR</name>
<evidence type="ECO:0000313" key="1">
    <source>
        <dbReference type="EMBL" id="RDX88897.1"/>
    </source>
</evidence>
<keyword evidence="2" id="KW-1185">Reference proteome</keyword>
<sequence length="77" mass="9135">MEGKHIESQFHFLREQVNKENLKLEYCNTKEKIADIFTKTLRVDRFQCLRDKLGVLSNKSELRVDSPSGRTEYQMTI</sequence>
<accession>A0A371GEB0</accession>